<dbReference type="OrthoDB" id="5290748at2"/>
<evidence type="ECO:0000256" key="10">
    <source>
        <dbReference type="ARBA" id="ARBA00023014"/>
    </source>
</evidence>
<keyword evidence="7" id="KW-0227">DNA damage</keyword>
<dbReference type="SMART" id="SM00986">
    <property type="entry name" value="UDG"/>
    <property type="match status" value="1"/>
</dbReference>
<evidence type="ECO:0000256" key="9">
    <source>
        <dbReference type="ARBA" id="ARBA00023004"/>
    </source>
</evidence>
<dbReference type="PANTHER" id="PTHR33693">
    <property type="entry name" value="TYPE-5 URACIL-DNA GLYCOSYLASE"/>
    <property type="match status" value="1"/>
</dbReference>
<keyword evidence="5" id="KW-0004">4Fe-4S</keyword>
<dbReference type="SMART" id="SM00987">
    <property type="entry name" value="UreE_C"/>
    <property type="match status" value="1"/>
</dbReference>
<keyword evidence="6" id="KW-0479">Metal-binding</keyword>
<evidence type="ECO:0000256" key="3">
    <source>
        <dbReference type="ARBA" id="ARBA00012030"/>
    </source>
</evidence>
<comment type="caution">
    <text evidence="14">The sequence shown here is derived from an EMBL/GenBank/DDBJ whole genome shotgun (WGS) entry which is preliminary data.</text>
</comment>
<dbReference type="RefSeq" id="WP_123102358.1">
    <property type="nucleotide sequence ID" value="NZ_CP127527.1"/>
</dbReference>
<gene>
    <name evidence="14" type="ORF">EC580_03855</name>
</gene>
<dbReference type="InterPro" id="IPR036895">
    <property type="entry name" value="Uracil-DNA_glycosylase-like_sf"/>
</dbReference>
<dbReference type="EC" id="3.2.2.27" evidence="3"/>
<evidence type="ECO:0000259" key="13">
    <source>
        <dbReference type="SMART" id="SM00986"/>
    </source>
</evidence>
<evidence type="ECO:0000256" key="11">
    <source>
        <dbReference type="ARBA" id="ARBA00023204"/>
    </source>
</evidence>
<evidence type="ECO:0000256" key="7">
    <source>
        <dbReference type="ARBA" id="ARBA00022763"/>
    </source>
</evidence>
<feature type="region of interest" description="Disordered" evidence="12">
    <location>
        <begin position="25"/>
        <end position="80"/>
    </location>
</feature>
<dbReference type="Pfam" id="PF03167">
    <property type="entry name" value="UDG"/>
    <property type="match status" value="1"/>
</dbReference>
<evidence type="ECO:0000256" key="1">
    <source>
        <dbReference type="ARBA" id="ARBA00001400"/>
    </source>
</evidence>
<protein>
    <recommendedName>
        <fullName evidence="4">Type-4 uracil-DNA glycosylase</fullName>
        <ecNumber evidence="3">3.2.2.27</ecNumber>
    </recommendedName>
</protein>
<evidence type="ECO:0000256" key="8">
    <source>
        <dbReference type="ARBA" id="ARBA00022801"/>
    </source>
</evidence>
<proteinExistence type="inferred from homology"/>
<keyword evidence="8" id="KW-0378">Hydrolase</keyword>
<accession>A0A3M8RHA8</accession>
<sequence>MTSPFTEEQQRFLRLLELPVPGRPVAGVCASPQAGPAKAAAAAQPPREDPAPAAPPPTPRKPAIPAVLASPAAPPTVPDAPLRDMAAQERRETVIAGLAWADLAAMVSVCQDCPLGATRQHAVFGAGNPQGRWLFVGEAPGAEEDRRGEAFVGRAGQLLDAMLKAMGLERGRDVYIANVLKCRPPNNRDPLGPEVRECLPYLHRQIALVGPQIIVALGRFATQGLLQVDTPLNKLRGTVQHYGDIPVVITYHPAYLLRNPIDKRRVWEDLKKARQVFQEAGGALPEAR</sequence>
<feature type="compositionally biased region" description="Low complexity" evidence="12">
    <location>
        <begin position="30"/>
        <end position="45"/>
    </location>
</feature>
<reference evidence="14" key="1">
    <citation type="submission" date="2018-10" db="EMBL/GenBank/DDBJ databases">
        <title>Acidithiobacillus sulfuriphilus sp. nov.: an extremely acidophilic sulfur-oxidizing chemolithotroph isolated from a neutral pH environment.</title>
        <authorList>
            <person name="Falagan C."/>
            <person name="Moya-Beltran A."/>
            <person name="Quatrini R."/>
            <person name="Johnson D.B."/>
        </authorList>
    </citation>
    <scope>NUCLEOTIDE SEQUENCE [LARGE SCALE GENOMIC DNA]</scope>
    <source>
        <strain evidence="14">CJ-2</strain>
    </source>
</reference>
<keyword evidence="10" id="KW-0411">Iron-sulfur</keyword>
<evidence type="ECO:0000256" key="2">
    <source>
        <dbReference type="ARBA" id="ARBA00006521"/>
    </source>
</evidence>
<feature type="domain" description="Uracil-DNA glycosylase-like" evidence="13">
    <location>
        <begin position="124"/>
        <end position="271"/>
    </location>
</feature>
<dbReference type="GO" id="GO:0046872">
    <property type="term" value="F:metal ion binding"/>
    <property type="evidence" value="ECO:0007669"/>
    <property type="project" value="UniProtKB-KW"/>
</dbReference>
<dbReference type="EMBL" id="RIZI01000131">
    <property type="protein sequence ID" value="RNF67691.1"/>
    <property type="molecule type" value="Genomic_DNA"/>
</dbReference>
<comment type="similarity">
    <text evidence="2">Belongs to the uracil-DNA glycosylase (UDG) superfamily. Type 4 (UDGa) family.</text>
</comment>
<evidence type="ECO:0000256" key="5">
    <source>
        <dbReference type="ARBA" id="ARBA00022485"/>
    </source>
</evidence>
<dbReference type="InterPro" id="IPR005273">
    <property type="entry name" value="Ura-DNA_glyco_family4"/>
</dbReference>
<dbReference type="GO" id="GO:0004844">
    <property type="term" value="F:uracil DNA N-glycosylase activity"/>
    <property type="evidence" value="ECO:0007669"/>
    <property type="project" value="UniProtKB-EC"/>
</dbReference>
<dbReference type="NCBIfam" id="TIGR00758">
    <property type="entry name" value="UDG_fam4"/>
    <property type="match status" value="1"/>
</dbReference>
<comment type="catalytic activity">
    <reaction evidence="1">
        <text>Hydrolyzes single-stranded DNA or mismatched double-stranded DNA and polynucleotides, releasing free uracil.</text>
        <dbReference type="EC" id="3.2.2.27"/>
    </reaction>
</comment>
<dbReference type="GO" id="GO:0051539">
    <property type="term" value="F:4 iron, 4 sulfur cluster binding"/>
    <property type="evidence" value="ECO:0007669"/>
    <property type="project" value="UniProtKB-KW"/>
</dbReference>
<keyword evidence="11" id="KW-0234">DNA repair</keyword>
<dbReference type="GO" id="GO:0006281">
    <property type="term" value="P:DNA repair"/>
    <property type="evidence" value="ECO:0007669"/>
    <property type="project" value="UniProtKB-KW"/>
</dbReference>
<evidence type="ECO:0000256" key="4">
    <source>
        <dbReference type="ARBA" id="ARBA00019403"/>
    </source>
</evidence>
<evidence type="ECO:0000256" key="12">
    <source>
        <dbReference type="SAM" id="MobiDB-lite"/>
    </source>
</evidence>
<dbReference type="PANTHER" id="PTHR33693:SF1">
    <property type="entry name" value="TYPE-4 URACIL-DNA GLYCOSYLASE"/>
    <property type="match status" value="1"/>
</dbReference>
<dbReference type="InterPro" id="IPR005122">
    <property type="entry name" value="Uracil-DNA_glycosylase-like"/>
</dbReference>
<dbReference type="CDD" id="cd10030">
    <property type="entry name" value="UDG-F4_TTUDGA_SPO1dp_like"/>
    <property type="match status" value="1"/>
</dbReference>
<dbReference type="AlphaFoldDB" id="A0A3M8RHA8"/>
<evidence type="ECO:0000256" key="6">
    <source>
        <dbReference type="ARBA" id="ARBA00022723"/>
    </source>
</evidence>
<dbReference type="Gene3D" id="3.40.470.10">
    <property type="entry name" value="Uracil-DNA glycosylase-like domain"/>
    <property type="match status" value="1"/>
</dbReference>
<organism evidence="14">
    <name type="scientific">Acidithiobacillus sulfuriphilus</name>
    <dbReference type="NCBI Taxonomy" id="1867749"/>
    <lineage>
        <taxon>Bacteria</taxon>
        <taxon>Pseudomonadati</taxon>
        <taxon>Pseudomonadota</taxon>
        <taxon>Acidithiobacillia</taxon>
        <taxon>Acidithiobacillales</taxon>
        <taxon>Acidithiobacillaceae</taxon>
        <taxon>Acidithiobacillus</taxon>
    </lineage>
</organism>
<feature type="compositionally biased region" description="Pro residues" evidence="12">
    <location>
        <begin position="52"/>
        <end position="62"/>
    </location>
</feature>
<evidence type="ECO:0000313" key="14">
    <source>
        <dbReference type="EMBL" id="RNF67691.1"/>
    </source>
</evidence>
<dbReference type="SUPFAM" id="SSF52141">
    <property type="entry name" value="Uracil-DNA glycosylase-like"/>
    <property type="match status" value="1"/>
</dbReference>
<name>A0A3M8RHA8_9PROT</name>
<dbReference type="InterPro" id="IPR051536">
    <property type="entry name" value="UDG_Type-4/5"/>
</dbReference>
<keyword evidence="9" id="KW-0408">Iron</keyword>